<feature type="signal peptide" evidence="2">
    <location>
        <begin position="1"/>
        <end position="17"/>
    </location>
</feature>
<sequence length="634" mass="66327">MRFLLVSALLTVVSIEAFYPDGIDGPDPPNNRDGDSKYDIPHIFFEPNTDVSMIDIDIGSSVPSDAPSLVPSASITDAPSLVPSAIAVSVLFSEVPSDLPSLVPSALASDAPSNVPTVLVVPTSSPTAEPTAVPTDTPSVKVTERIDAAPLITETPTVSPTSLPTNGPTLDPTSGPTLDPTSGPTPDPTGTPSMIPTGSPTVTPTAPPTLDPTGGPTGVPSVSPTMSERFANEISDTILPSLLSATRSSKHRFQWGGTAEGCTHEHPPVFISCGAGGFLNQVVGSDAVCENLSNDRARCDSTLAASDEDGAYVDFQCSGVTKSHLTATAEIFPSTAESCDMKVSDSTNAEGQVVTTRGGNAAVFGVLGRVCKQNNGETRLENVYDCNTGTRGVQGDVSYCASGSMCAVNQACTKRGCNGATSCPVEVGVVSMSNSDDREACSFPENGFNLVSATFQETKFATFHEVDWTFSGQDLGCRTFTPDLTLSCKSGGEVQLGDTYPYCLEAGSTITCTNPFGSHDNVRETLTVKVTCLGDSYDQLELEANLPELNDEGSLCTDGALAIQGVSIKKSCSDDQFVSSPSFCVDFEAIFDDENLCYSKFECFQDTCEGTEVIIPSVSALSFSPETRYCVRAA</sequence>
<feature type="compositionally biased region" description="Low complexity" evidence="1">
    <location>
        <begin position="168"/>
        <end position="182"/>
    </location>
</feature>
<protein>
    <submittedName>
        <fullName evidence="3">Uncharacterized protein</fullName>
    </submittedName>
</protein>
<evidence type="ECO:0000313" key="3">
    <source>
        <dbReference type="EMBL" id="CAJ1949616.1"/>
    </source>
</evidence>
<feature type="compositionally biased region" description="Low complexity" evidence="1">
    <location>
        <begin position="190"/>
        <end position="204"/>
    </location>
</feature>
<dbReference type="EMBL" id="CAKOGP040001758">
    <property type="protein sequence ID" value="CAJ1949616.1"/>
    <property type="molecule type" value="Genomic_DNA"/>
</dbReference>
<keyword evidence="4" id="KW-1185">Reference proteome</keyword>
<evidence type="ECO:0000256" key="1">
    <source>
        <dbReference type="SAM" id="MobiDB-lite"/>
    </source>
</evidence>
<organism evidence="3 4">
    <name type="scientific">Cylindrotheca closterium</name>
    <dbReference type="NCBI Taxonomy" id="2856"/>
    <lineage>
        <taxon>Eukaryota</taxon>
        <taxon>Sar</taxon>
        <taxon>Stramenopiles</taxon>
        <taxon>Ochrophyta</taxon>
        <taxon>Bacillariophyta</taxon>
        <taxon>Bacillariophyceae</taxon>
        <taxon>Bacillariophycidae</taxon>
        <taxon>Bacillariales</taxon>
        <taxon>Bacillariaceae</taxon>
        <taxon>Cylindrotheca</taxon>
    </lineage>
</organism>
<dbReference type="AlphaFoldDB" id="A0AAD2JGX0"/>
<comment type="caution">
    <text evidence="3">The sequence shown here is derived from an EMBL/GenBank/DDBJ whole genome shotgun (WGS) entry which is preliminary data.</text>
</comment>
<evidence type="ECO:0000313" key="4">
    <source>
        <dbReference type="Proteomes" id="UP001295423"/>
    </source>
</evidence>
<feature type="chain" id="PRO_5042192136" evidence="2">
    <location>
        <begin position="18"/>
        <end position="634"/>
    </location>
</feature>
<reference evidence="3" key="1">
    <citation type="submission" date="2023-08" db="EMBL/GenBank/DDBJ databases">
        <authorList>
            <person name="Audoor S."/>
            <person name="Bilcke G."/>
        </authorList>
    </citation>
    <scope>NUCLEOTIDE SEQUENCE</scope>
</reference>
<accession>A0AAD2JGX0</accession>
<name>A0AAD2JGX0_9STRA</name>
<keyword evidence="2" id="KW-0732">Signal</keyword>
<dbReference type="Proteomes" id="UP001295423">
    <property type="component" value="Unassembled WGS sequence"/>
</dbReference>
<proteinExistence type="predicted"/>
<feature type="region of interest" description="Disordered" evidence="1">
    <location>
        <begin position="147"/>
        <end position="219"/>
    </location>
</feature>
<feature type="compositionally biased region" description="Polar residues" evidence="1">
    <location>
        <begin position="154"/>
        <end position="167"/>
    </location>
</feature>
<gene>
    <name evidence="3" type="ORF">CYCCA115_LOCUS12186</name>
</gene>
<evidence type="ECO:0000256" key="2">
    <source>
        <dbReference type="SAM" id="SignalP"/>
    </source>
</evidence>